<dbReference type="RefSeq" id="XP_075083750.1">
    <property type="nucleotide sequence ID" value="XM_075227649.1"/>
</dbReference>
<gene>
    <name evidence="2" type="primary">LOC107775615</name>
</gene>
<organism evidence="1 2">
    <name type="scientific">Nicotiana tabacum</name>
    <name type="common">Common tobacco</name>
    <dbReference type="NCBI Taxonomy" id="4097"/>
    <lineage>
        <taxon>Eukaryota</taxon>
        <taxon>Viridiplantae</taxon>
        <taxon>Streptophyta</taxon>
        <taxon>Embryophyta</taxon>
        <taxon>Tracheophyta</taxon>
        <taxon>Spermatophyta</taxon>
        <taxon>Magnoliopsida</taxon>
        <taxon>eudicotyledons</taxon>
        <taxon>Gunneridae</taxon>
        <taxon>Pentapetalae</taxon>
        <taxon>asterids</taxon>
        <taxon>lamiids</taxon>
        <taxon>Solanales</taxon>
        <taxon>Solanaceae</taxon>
        <taxon>Nicotianoideae</taxon>
        <taxon>Nicotianeae</taxon>
        <taxon>Nicotiana</taxon>
    </lineage>
</organism>
<evidence type="ECO:0000313" key="1">
    <source>
        <dbReference type="Proteomes" id="UP000790787"/>
    </source>
</evidence>
<reference evidence="2" key="2">
    <citation type="submission" date="2025-08" db="UniProtKB">
        <authorList>
            <consortium name="RefSeq"/>
        </authorList>
    </citation>
    <scope>IDENTIFICATION</scope>
    <source>
        <tissue evidence="2">Leaf</tissue>
    </source>
</reference>
<protein>
    <submittedName>
        <fullName evidence="2">Retrovirus-related Pol polyprotein from transposon RE2 isoform X2</fullName>
    </submittedName>
</protein>
<evidence type="ECO:0000313" key="2">
    <source>
        <dbReference type="RefSeq" id="XP_075083750.1"/>
    </source>
</evidence>
<name>A0AC58SFJ1_TOBAC</name>
<accession>A0AC58SFJ1</accession>
<dbReference type="Proteomes" id="UP000790787">
    <property type="component" value="Chromosome 13"/>
</dbReference>
<sequence length="285" mass="32183">MSAFSSVIEPASFNQAIQDEHWIQAMRLEIQALSDNQTWEVVDLPAGKKPIGCKWVYKVKYRADGNVERYKARLVAKGFTQLEGLDYHDTFSPVVKMVTVRYVIAMAAQQAWPLFQMDVYNAFLQGDLVEDVYMTLPQGFGSQGETKVCRLLKSIYGLKQASRKWNLKLTTALTNSGYVQSKLDYSLFTKRHNGDIVVILVYVDDLLITGSNVTLIKEAKNVLNQNFKMKDLGELRFFLGIEFARSDEGILMNQRRYALELISECGSGGAKPVTTPLVQNQKLTS</sequence>
<proteinExistence type="predicted"/>
<reference evidence="1" key="1">
    <citation type="journal article" date="2014" name="Nat. Commun.">
        <title>The tobacco genome sequence and its comparison with those of tomato and potato.</title>
        <authorList>
            <person name="Sierro N."/>
            <person name="Battey J.N."/>
            <person name="Ouadi S."/>
            <person name="Bakaher N."/>
            <person name="Bovet L."/>
            <person name="Willig A."/>
            <person name="Goepfert S."/>
            <person name="Peitsch M.C."/>
            <person name="Ivanov N.V."/>
        </authorList>
    </citation>
    <scope>NUCLEOTIDE SEQUENCE [LARGE SCALE GENOMIC DNA]</scope>
</reference>
<keyword evidence="1" id="KW-1185">Reference proteome</keyword>